<feature type="signal peptide" evidence="9">
    <location>
        <begin position="1"/>
        <end position="28"/>
    </location>
</feature>
<dbReference type="InterPro" id="IPR010130">
    <property type="entry name" value="T1SS_OMP_TolC"/>
</dbReference>
<reference evidence="10 11" key="1">
    <citation type="submission" date="2019-05" db="EMBL/GenBank/DDBJ databases">
        <title>Thiomicrorhabdus sediminis sp. nov, a novel sulfur-oxidizing bacterium isolated from coastal sediment.</title>
        <authorList>
            <person name="Liu X."/>
        </authorList>
    </citation>
    <scope>NUCLEOTIDE SEQUENCE [LARGE SCALE GENOMIC DNA]</scope>
    <source>
        <strain evidence="10 11">G1</strain>
    </source>
</reference>
<dbReference type="Pfam" id="PF02321">
    <property type="entry name" value="OEP"/>
    <property type="match status" value="2"/>
</dbReference>
<organism evidence="10 11">
    <name type="scientific">Thiomicrorhabdus sediminis</name>
    <dbReference type="NCBI Taxonomy" id="2580412"/>
    <lineage>
        <taxon>Bacteria</taxon>
        <taxon>Pseudomonadati</taxon>
        <taxon>Pseudomonadota</taxon>
        <taxon>Gammaproteobacteria</taxon>
        <taxon>Thiotrichales</taxon>
        <taxon>Piscirickettsiaceae</taxon>
        <taxon>Thiomicrorhabdus</taxon>
    </lineage>
</organism>
<protein>
    <submittedName>
        <fullName evidence="10">TolC family outer membrane protein</fullName>
    </submittedName>
</protein>
<keyword evidence="11" id="KW-1185">Reference proteome</keyword>
<evidence type="ECO:0000256" key="9">
    <source>
        <dbReference type="SAM" id="SignalP"/>
    </source>
</evidence>
<dbReference type="RefSeq" id="WP_138563585.1">
    <property type="nucleotide sequence ID" value="NZ_CP040602.1"/>
</dbReference>
<evidence type="ECO:0000256" key="2">
    <source>
        <dbReference type="ARBA" id="ARBA00007613"/>
    </source>
</evidence>
<comment type="subcellular location">
    <subcellularLocation>
        <location evidence="1">Cell outer membrane</location>
    </subcellularLocation>
</comment>
<evidence type="ECO:0000256" key="7">
    <source>
        <dbReference type="ARBA" id="ARBA00023237"/>
    </source>
</evidence>
<keyword evidence="8" id="KW-0175">Coiled coil</keyword>
<evidence type="ECO:0000256" key="6">
    <source>
        <dbReference type="ARBA" id="ARBA00023136"/>
    </source>
</evidence>
<dbReference type="InterPro" id="IPR003423">
    <property type="entry name" value="OMP_efflux"/>
</dbReference>
<keyword evidence="7" id="KW-0998">Cell outer membrane</keyword>
<evidence type="ECO:0000256" key="4">
    <source>
        <dbReference type="ARBA" id="ARBA00022452"/>
    </source>
</evidence>
<feature type="coiled-coil region" evidence="8">
    <location>
        <begin position="145"/>
        <end position="204"/>
    </location>
</feature>
<keyword evidence="9" id="KW-0732">Signal</keyword>
<gene>
    <name evidence="10" type="ORF">FE785_01120</name>
</gene>
<name>A0A4P9K4K1_9GAMM</name>
<keyword evidence="3" id="KW-0813">Transport</keyword>
<dbReference type="GO" id="GO:0009279">
    <property type="term" value="C:cell outer membrane"/>
    <property type="evidence" value="ECO:0007669"/>
    <property type="project" value="UniProtKB-SubCell"/>
</dbReference>
<dbReference type="PANTHER" id="PTHR30026">
    <property type="entry name" value="OUTER MEMBRANE PROTEIN TOLC"/>
    <property type="match status" value="1"/>
</dbReference>
<dbReference type="InterPro" id="IPR051906">
    <property type="entry name" value="TolC-like"/>
</dbReference>
<evidence type="ECO:0000256" key="8">
    <source>
        <dbReference type="SAM" id="Coils"/>
    </source>
</evidence>
<feature type="chain" id="PRO_5020776706" evidence="9">
    <location>
        <begin position="29"/>
        <end position="443"/>
    </location>
</feature>
<keyword evidence="5" id="KW-0812">Transmembrane</keyword>
<dbReference type="NCBIfam" id="TIGR01844">
    <property type="entry name" value="type_I_sec_TolC"/>
    <property type="match status" value="1"/>
</dbReference>
<evidence type="ECO:0000256" key="3">
    <source>
        <dbReference type="ARBA" id="ARBA00022448"/>
    </source>
</evidence>
<accession>A0A4P9K4K1</accession>
<dbReference type="Gene3D" id="1.20.1600.10">
    <property type="entry name" value="Outer membrane efflux proteins (OEP)"/>
    <property type="match status" value="1"/>
</dbReference>
<comment type="similarity">
    <text evidence="2">Belongs to the outer membrane factor (OMF) (TC 1.B.17) family.</text>
</comment>
<dbReference type="GO" id="GO:1990281">
    <property type="term" value="C:efflux pump complex"/>
    <property type="evidence" value="ECO:0007669"/>
    <property type="project" value="TreeGrafter"/>
</dbReference>
<dbReference type="GO" id="GO:0015562">
    <property type="term" value="F:efflux transmembrane transporter activity"/>
    <property type="evidence" value="ECO:0007669"/>
    <property type="project" value="InterPro"/>
</dbReference>
<dbReference type="Proteomes" id="UP000304864">
    <property type="component" value="Chromosome"/>
</dbReference>
<evidence type="ECO:0000313" key="11">
    <source>
        <dbReference type="Proteomes" id="UP000304864"/>
    </source>
</evidence>
<dbReference type="EMBL" id="CP040602">
    <property type="protein sequence ID" value="QCU89330.1"/>
    <property type="molecule type" value="Genomic_DNA"/>
</dbReference>
<sequence>MKKRNTSLAWLIGITLALPGLTINTASAMELVPTIEDAILHNPEYREQVKIYQGIEADKRGAQGSWYPTIDLAAGIGLEETQRPGQDSTSMTRREASIALTENLFEGFRTESEIERQQARLDASAYIVEATANQIALSMAEAYVNLLKEQELMRLEEQNQKTHQRILDQIMQRSDAGIGNQVEVDQAKARLALANSNLMSARNNYEDSLAKFQRILGRMPDNDLIKYEANFSFPETLDEATNIALLNHPQLRSSNADISEAFAQHKTARSAFYPRVDLEIQKTIDDNINGVAGINENFQAMLRMDYNLYNGGKDMAERERTAAAVQEAAEVRNNARRQTIENLRFAWNAKQFLGEQMTYSQEHIKLTYETLEGYRKQFSLGRRSLLDLLNTEDEYNTALRTLVSNEADYLIAQFRILNGMGTLLQALQLNVNYAEVETDYSNQ</sequence>
<proteinExistence type="inferred from homology"/>
<keyword evidence="6" id="KW-0472">Membrane</keyword>
<dbReference type="GO" id="GO:0015288">
    <property type="term" value="F:porin activity"/>
    <property type="evidence" value="ECO:0007669"/>
    <property type="project" value="TreeGrafter"/>
</dbReference>
<keyword evidence="4" id="KW-1134">Transmembrane beta strand</keyword>
<dbReference type="KEGG" id="thig:FE785_01120"/>
<evidence type="ECO:0000256" key="5">
    <source>
        <dbReference type="ARBA" id="ARBA00022692"/>
    </source>
</evidence>
<dbReference type="PANTHER" id="PTHR30026:SF22">
    <property type="entry name" value="OUTER MEMBRANE EFFLUX PROTEIN"/>
    <property type="match status" value="1"/>
</dbReference>
<dbReference type="AlphaFoldDB" id="A0A4P9K4K1"/>
<evidence type="ECO:0000256" key="1">
    <source>
        <dbReference type="ARBA" id="ARBA00004442"/>
    </source>
</evidence>
<evidence type="ECO:0000313" key="10">
    <source>
        <dbReference type="EMBL" id="QCU89330.1"/>
    </source>
</evidence>
<dbReference type="SUPFAM" id="SSF56954">
    <property type="entry name" value="Outer membrane efflux proteins (OEP)"/>
    <property type="match status" value="1"/>
</dbReference>
<dbReference type="OrthoDB" id="9814637at2"/>